<dbReference type="Gramene" id="Pp3c11_25600V3.2">
    <property type="protein sequence ID" value="PAC:32956253.CDS.1"/>
    <property type="gene ID" value="Pp3c11_25600"/>
</dbReference>
<proteinExistence type="predicted"/>
<dbReference type="Gramene" id="Pp3c11_25600V3.1">
    <property type="protein sequence ID" value="PAC:32956252.CDS.1"/>
    <property type="gene ID" value="Pp3c11_25600"/>
</dbReference>
<name>A0A2K1JW93_PHYPA</name>
<dbReference type="EnsemblPlants" id="Pp3c11_25600V3.2">
    <property type="protein sequence ID" value="PAC:32956253.CDS.1"/>
    <property type="gene ID" value="Pp3c11_25600"/>
</dbReference>
<keyword evidence="1" id="KW-0812">Transmembrane</keyword>
<evidence type="ECO:0000256" key="1">
    <source>
        <dbReference type="SAM" id="Phobius"/>
    </source>
</evidence>
<evidence type="ECO:0000313" key="4">
    <source>
        <dbReference type="Proteomes" id="UP000006727"/>
    </source>
</evidence>
<evidence type="ECO:0000313" key="3">
    <source>
        <dbReference type="EnsemblPlants" id="PAC:32956252.CDS.1"/>
    </source>
</evidence>
<accession>A0A2K1JW93</accession>
<sequence length="63" mass="6951">MFQPFTLHVIICYIMCLIAVLRIITSTLLLGILVALRQLLVFGSLSTSPDLYGHGRGESTSRT</sequence>
<feature type="transmembrane region" description="Helical" evidence="1">
    <location>
        <begin position="6"/>
        <end position="36"/>
    </location>
</feature>
<keyword evidence="1" id="KW-1133">Transmembrane helix</keyword>
<gene>
    <name evidence="2" type="ORF">PHYPA_015571</name>
</gene>
<keyword evidence="1" id="KW-0472">Membrane</keyword>
<dbReference type="AlphaFoldDB" id="A0A2K1JW93"/>
<dbReference type="EMBL" id="ABEU02000011">
    <property type="protein sequence ID" value="PNR45800.1"/>
    <property type="molecule type" value="Genomic_DNA"/>
</dbReference>
<protein>
    <submittedName>
        <fullName evidence="2 3">Uncharacterized protein</fullName>
    </submittedName>
</protein>
<dbReference type="EnsemblPlants" id="Pp3c11_25600V3.1">
    <property type="protein sequence ID" value="PAC:32956252.CDS.1"/>
    <property type="gene ID" value="Pp3c11_25600"/>
</dbReference>
<reference evidence="2 4" key="2">
    <citation type="journal article" date="2018" name="Plant J.">
        <title>The Physcomitrella patens chromosome-scale assembly reveals moss genome structure and evolution.</title>
        <authorList>
            <person name="Lang D."/>
            <person name="Ullrich K.K."/>
            <person name="Murat F."/>
            <person name="Fuchs J."/>
            <person name="Jenkins J."/>
            <person name="Haas F.B."/>
            <person name="Piednoel M."/>
            <person name="Gundlach H."/>
            <person name="Van Bel M."/>
            <person name="Meyberg R."/>
            <person name="Vives C."/>
            <person name="Morata J."/>
            <person name="Symeonidi A."/>
            <person name="Hiss M."/>
            <person name="Muchero W."/>
            <person name="Kamisugi Y."/>
            <person name="Saleh O."/>
            <person name="Blanc G."/>
            <person name="Decker E.L."/>
            <person name="van Gessel N."/>
            <person name="Grimwood J."/>
            <person name="Hayes R.D."/>
            <person name="Graham S.W."/>
            <person name="Gunter L.E."/>
            <person name="McDaniel S.F."/>
            <person name="Hoernstein S.N.W."/>
            <person name="Larsson A."/>
            <person name="Li F.W."/>
            <person name="Perroud P.F."/>
            <person name="Phillips J."/>
            <person name="Ranjan P."/>
            <person name="Rokshar D.S."/>
            <person name="Rothfels C.J."/>
            <person name="Schneider L."/>
            <person name="Shu S."/>
            <person name="Stevenson D.W."/>
            <person name="Thummler F."/>
            <person name="Tillich M."/>
            <person name="Villarreal Aguilar J.C."/>
            <person name="Widiez T."/>
            <person name="Wong G.K."/>
            <person name="Wymore A."/>
            <person name="Zhang Y."/>
            <person name="Zimmer A.D."/>
            <person name="Quatrano R.S."/>
            <person name="Mayer K.F.X."/>
            <person name="Goodstein D."/>
            <person name="Casacuberta J.M."/>
            <person name="Vandepoele K."/>
            <person name="Reski R."/>
            <person name="Cuming A.C."/>
            <person name="Tuskan G.A."/>
            <person name="Maumus F."/>
            <person name="Salse J."/>
            <person name="Schmutz J."/>
            <person name="Rensing S.A."/>
        </authorList>
    </citation>
    <scope>NUCLEOTIDE SEQUENCE [LARGE SCALE GENOMIC DNA]</scope>
    <source>
        <strain evidence="3 4">cv. Gransden 2004</strain>
    </source>
</reference>
<dbReference type="PaxDb" id="3218-PP1S138_73V6.1"/>
<dbReference type="Proteomes" id="UP000006727">
    <property type="component" value="Chromosome 11"/>
</dbReference>
<dbReference type="InParanoid" id="A0A2K1JW93"/>
<organism evidence="2">
    <name type="scientific">Physcomitrium patens</name>
    <name type="common">Spreading-leaved earth moss</name>
    <name type="synonym">Physcomitrella patens</name>
    <dbReference type="NCBI Taxonomy" id="3218"/>
    <lineage>
        <taxon>Eukaryota</taxon>
        <taxon>Viridiplantae</taxon>
        <taxon>Streptophyta</taxon>
        <taxon>Embryophyta</taxon>
        <taxon>Bryophyta</taxon>
        <taxon>Bryophytina</taxon>
        <taxon>Bryopsida</taxon>
        <taxon>Funariidae</taxon>
        <taxon>Funariales</taxon>
        <taxon>Funariaceae</taxon>
        <taxon>Physcomitrium</taxon>
    </lineage>
</organism>
<evidence type="ECO:0000313" key="2">
    <source>
        <dbReference type="EMBL" id="PNR45800.1"/>
    </source>
</evidence>
<reference evidence="3" key="3">
    <citation type="submission" date="2020-12" db="UniProtKB">
        <authorList>
            <consortium name="EnsemblPlants"/>
        </authorList>
    </citation>
    <scope>IDENTIFICATION</scope>
</reference>
<keyword evidence="4" id="KW-1185">Reference proteome</keyword>
<reference evidence="2 4" key="1">
    <citation type="journal article" date="2008" name="Science">
        <title>The Physcomitrella genome reveals evolutionary insights into the conquest of land by plants.</title>
        <authorList>
            <person name="Rensing S."/>
            <person name="Lang D."/>
            <person name="Zimmer A."/>
            <person name="Terry A."/>
            <person name="Salamov A."/>
            <person name="Shapiro H."/>
            <person name="Nishiyama T."/>
            <person name="Perroud P.-F."/>
            <person name="Lindquist E."/>
            <person name="Kamisugi Y."/>
            <person name="Tanahashi T."/>
            <person name="Sakakibara K."/>
            <person name="Fujita T."/>
            <person name="Oishi K."/>
            <person name="Shin-I T."/>
            <person name="Kuroki Y."/>
            <person name="Toyoda A."/>
            <person name="Suzuki Y."/>
            <person name="Hashimoto A."/>
            <person name="Yamaguchi K."/>
            <person name="Sugano A."/>
            <person name="Kohara Y."/>
            <person name="Fujiyama A."/>
            <person name="Anterola A."/>
            <person name="Aoki S."/>
            <person name="Ashton N."/>
            <person name="Barbazuk W.B."/>
            <person name="Barker E."/>
            <person name="Bennetzen J."/>
            <person name="Bezanilla M."/>
            <person name="Blankenship R."/>
            <person name="Cho S.H."/>
            <person name="Dutcher S."/>
            <person name="Estelle M."/>
            <person name="Fawcett J.A."/>
            <person name="Gundlach H."/>
            <person name="Hanada K."/>
            <person name="Heyl A."/>
            <person name="Hicks K.A."/>
            <person name="Hugh J."/>
            <person name="Lohr M."/>
            <person name="Mayer K."/>
            <person name="Melkozernov A."/>
            <person name="Murata T."/>
            <person name="Nelson D."/>
            <person name="Pils B."/>
            <person name="Prigge M."/>
            <person name="Reiss B."/>
            <person name="Renner T."/>
            <person name="Rombauts S."/>
            <person name="Rushton P."/>
            <person name="Sanderfoot A."/>
            <person name="Schween G."/>
            <person name="Shiu S.-H."/>
            <person name="Stueber K."/>
            <person name="Theodoulou F.L."/>
            <person name="Tu H."/>
            <person name="Van de Peer Y."/>
            <person name="Verrier P.J."/>
            <person name="Waters E."/>
            <person name="Wood A."/>
            <person name="Yang L."/>
            <person name="Cove D."/>
            <person name="Cuming A."/>
            <person name="Hasebe M."/>
            <person name="Lucas S."/>
            <person name="Mishler D.B."/>
            <person name="Reski R."/>
            <person name="Grigoriev I."/>
            <person name="Quatrano R.S."/>
            <person name="Boore J.L."/>
        </authorList>
    </citation>
    <scope>NUCLEOTIDE SEQUENCE [LARGE SCALE GENOMIC DNA]</scope>
    <source>
        <strain evidence="3 4">cv. Gransden 2004</strain>
    </source>
</reference>